<evidence type="ECO:0000256" key="2">
    <source>
        <dbReference type="ARBA" id="ARBA00022448"/>
    </source>
</evidence>
<dbReference type="Gene3D" id="1.20.1560.10">
    <property type="entry name" value="ABC transporter type 1, transmembrane domain"/>
    <property type="match status" value="2"/>
</dbReference>
<dbReference type="CDD" id="cd18596">
    <property type="entry name" value="ABC_6TM_VMR1_D1_like"/>
    <property type="match status" value="1"/>
</dbReference>
<dbReference type="InterPro" id="IPR003439">
    <property type="entry name" value="ABC_transporter-like_ATP-bd"/>
</dbReference>
<dbReference type="PANTHER" id="PTHR24223">
    <property type="entry name" value="ATP-BINDING CASSETTE SUB-FAMILY C"/>
    <property type="match status" value="1"/>
</dbReference>
<comment type="subcellular location">
    <subcellularLocation>
        <location evidence="1">Membrane</location>
    </subcellularLocation>
</comment>
<protein>
    <submittedName>
        <fullName evidence="12">Uncharacterized protein</fullName>
    </submittedName>
</protein>
<evidence type="ECO:0000256" key="5">
    <source>
        <dbReference type="ARBA" id="ARBA00022840"/>
    </source>
</evidence>
<evidence type="ECO:0000313" key="13">
    <source>
        <dbReference type="Proteomes" id="UP001295794"/>
    </source>
</evidence>
<name>A0AAD2Q129_9AGAR</name>
<feature type="transmembrane region" description="Helical" evidence="9">
    <location>
        <begin position="433"/>
        <end position="457"/>
    </location>
</feature>
<feature type="transmembrane region" description="Helical" evidence="9">
    <location>
        <begin position="1138"/>
        <end position="1163"/>
    </location>
</feature>
<evidence type="ECO:0000256" key="9">
    <source>
        <dbReference type="SAM" id="Phobius"/>
    </source>
</evidence>
<dbReference type="InterPro" id="IPR011527">
    <property type="entry name" value="ABC1_TM_dom"/>
</dbReference>
<dbReference type="PROSITE" id="PS50929">
    <property type="entry name" value="ABC_TM1F"/>
    <property type="match status" value="2"/>
</dbReference>
<dbReference type="Proteomes" id="UP001295794">
    <property type="component" value="Unassembled WGS sequence"/>
</dbReference>
<evidence type="ECO:0000256" key="4">
    <source>
        <dbReference type="ARBA" id="ARBA00022741"/>
    </source>
</evidence>
<feature type="transmembrane region" description="Helical" evidence="9">
    <location>
        <begin position="348"/>
        <end position="372"/>
    </location>
</feature>
<organism evidence="12 13">
    <name type="scientific">Mycena citricolor</name>
    <dbReference type="NCBI Taxonomy" id="2018698"/>
    <lineage>
        <taxon>Eukaryota</taxon>
        <taxon>Fungi</taxon>
        <taxon>Dikarya</taxon>
        <taxon>Basidiomycota</taxon>
        <taxon>Agaricomycotina</taxon>
        <taxon>Agaricomycetes</taxon>
        <taxon>Agaricomycetidae</taxon>
        <taxon>Agaricales</taxon>
        <taxon>Marasmiineae</taxon>
        <taxon>Mycenaceae</taxon>
        <taxon>Mycena</taxon>
    </lineage>
</organism>
<reference evidence="12" key="1">
    <citation type="submission" date="2023-11" db="EMBL/GenBank/DDBJ databases">
        <authorList>
            <person name="De Vega J J."/>
            <person name="De Vega J J."/>
        </authorList>
    </citation>
    <scope>NUCLEOTIDE SEQUENCE</scope>
</reference>
<gene>
    <name evidence="12" type="ORF">MYCIT1_LOCUS4363</name>
</gene>
<keyword evidence="6 9" id="KW-1133">Transmembrane helix</keyword>
<keyword evidence="13" id="KW-1185">Reference proteome</keyword>
<dbReference type="CDD" id="cd03250">
    <property type="entry name" value="ABCC_MRP_domain1"/>
    <property type="match status" value="1"/>
</dbReference>
<feature type="transmembrane region" description="Helical" evidence="9">
    <location>
        <begin position="463"/>
        <end position="483"/>
    </location>
</feature>
<dbReference type="PROSITE" id="PS00211">
    <property type="entry name" value="ABC_TRANSPORTER_1"/>
    <property type="match status" value="2"/>
</dbReference>
<evidence type="ECO:0000259" key="10">
    <source>
        <dbReference type="PROSITE" id="PS50893"/>
    </source>
</evidence>
<keyword evidence="4" id="KW-0547">Nucleotide-binding</keyword>
<feature type="domain" description="ABC transmembrane type-1" evidence="11">
    <location>
        <begin position="308"/>
        <end position="605"/>
    </location>
</feature>
<keyword evidence="5" id="KW-0067">ATP-binding</keyword>
<dbReference type="SMART" id="SM00382">
    <property type="entry name" value="AAA"/>
    <property type="match status" value="2"/>
</dbReference>
<dbReference type="Pfam" id="PF00005">
    <property type="entry name" value="ABC_tran"/>
    <property type="match status" value="2"/>
</dbReference>
<evidence type="ECO:0000313" key="12">
    <source>
        <dbReference type="EMBL" id="CAK5264310.1"/>
    </source>
</evidence>
<proteinExistence type="predicted"/>
<dbReference type="CDD" id="cd03244">
    <property type="entry name" value="ABCC_MRP_domain2"/>
    <property type="match status" value="1"/>
</dbReference>
<feature type="transmembrane region" description="Helical" evidence="9">
    <location>
        <begin position="98"/>
        <end position="123"/>
    </location>
</feature>
<comment type="caution">
    <text evidence="12">The sequence shown here is derived from an EMBL/GenBank/DDBJ whole genome shotgun (WGS) entry which is preliminary data.</text>
</comment>
<evidence type="ECO:0000256" key="7">
    <source>
        <dbReference type="ARBA" id="ARBA00023136"/>
    </source>
</evidence>
<dbReference type="InterPro" id="IPR027417">
    <property type="entry name" value="P-loop_NTPase"/>
</dbReference>
<dbReference type="GO" id="GO:0140359">
    <property type="term" value="F:ABC-type transporter activity"/>
    <property type="evidence" value="ECO:0007669"/>
    <property type="project" value="InterPro"/>
</dbReference>
<feature type="compositionally biased region" description="Basic and acidic residues" evidence="8">
    <location>
        <begin position="927"/>
        <end position="938"/>
    </location>
</feature>
<keyword evidence="7 9" id="KW-0472">Membrane</keyword>
<evidence type="ECO:0000256" key="1">
    <source>
        <dbReference type="ARBA" id="ARBA00004370"/>
    </source>
</evidence>
<dbReference type="SUPFAM" id="SSF90123">
    <property type="entry name" value="ABC transporter transmembrane region"/>
    <property type="match status" value="2"/>
</dbReference>
<sequence>MWPCGTPGAFDLGDACVRQSWATLTPLFVVVLVVSAGSKRSPLRSWRFPSRFNGLFFTFLTLEESEALVNAANTKGEVTPGRGEQANRRRKRVVVWRSMILAFGGLVESLGWVAAAAICLLRSQSKSLLTEPAAAHLYLTAVSWVYATARPIAAPPATVPYDLFTLYVLHAAGGLLLLGGLLFEYVVGVAPLPRTLVLVGLSVNLVIIFVLLVVVVQMPNNVPSERVDEGEIGRSVSPEDYTTLWQWITFDWVYPLIKVGTKGTLQESDVWGLSPTMQSRPVFIKFQTLPPGASLLLRLFIANSQDLLLDGIGTWIAVVLEYAGPFFLKRLLDLLDQPDVSREDRGTAYVYAGAMFLASLLKSQASLNNLWFCRRAVLRIRSQLMAAIYDKALKRKDYSALINSDSKEQEGATKSASDTGKINNMMANDAENISLYVSICFILYTAPFQIAIGAYLLYQTLGWSAFTGFAAFFACWPLSDYLTKQGYKIGQERSKATDKRMAVVDELIGSVKFIKFFAWEEQWIGRVLSARAEELRWLAKTRMNSVFFSGLWIFVPVSLSLTSFLVYVWIGNELTAGKAFTAIALFTMIRQPLNAFPSQIVQFVQAGVALNRIAVYLQEDEVSEQVSSLKHGSEPTDGETGLGLVGATLQWNSVESETTPIQSAASSVTDLHTVVGDSAARKFELSDVTVRFPEGKLTVVTGPTASGKTALLMALMGEMTLLPGGKVVLSKSSAVDEHGFVHGIAYAAQAPWLQHRTIRDNILFGSPMDEGRYKQVVHCCALQPDFDMLEDGDETEIGLKGVSLSGGQKARVALARVVYSRKKYVLLDDPLSAVDSHTARFLYENCLLGPLLANRTVILVTHHVDLVAPGAHYLVRMLDGRIDVQGTVQDLRSQGVLQEIEDEEAVEVAEHEDEVSAEAPDAAPGEEPAKKPRKLVEDEKRETGSVKWSVYQEYLAASRYSNWIILAVLVILQQLSGVSEKLWIKIWADAYGGPSELPASTFVLQAPGEQQHIILTRSIGAAQTLPNASASPFFYIAIYAAIGLCGIVLQVSTIALQLSAALTASRVLFERLLVQVVRATFRFHDTTPQGLFPTGCSLDVTDNRKSGRMLNRFSNDFAAIDTRLAGSLQAVNSSLSGFIVAVITVAVVFPPYILPAVVIAYLYQRLAVGYINTGRDLRRIQANYRSPIFSNFGEVLSGIVTVRAFSAEERFMDSLHAQVDKMTEVWYAFWMTNRWLLLNFDFLVLTSTDAVFTTSLFAIAMLDNDAGLAGLAITSALNFTQSVYWACRFWTMLELDLNSVERIIEYMDLPQEPTAVIEATRPPAYWPSSTTKNALVVAENVEVRYSAELPAVLKDVSFEFRAGERIGLVGRTGSGKSTLAMSLLRFVDPSSGRILIDGIDTSTIGLHDLRSRVVFIPQDATLFSGTLRDNLDPFGELEDSVCLDALRRVHLIGDDSGFKTAVPPPPSSSPALALDTAVSAGGSNFSSGQRQLIAMARALLRQSAIVIMDEATSSVDFATDAKMQETIRSEFGGALLITVAHRLKTIIDYDRLLVLDNGRVVEFDTPSKLMQKPDGVFRGMCLKSGTFAELEAIAKAKAASAT</sequence>
<evidence type="ECO:0000256" key="3">
    <source>
        <dbReference type="ARBA" id="ARBA00022692"/>
    </source>
</evidence>
<dbReference type="GO" id="GO:0016020">
    <property type="term" value="C:membrane"/>
    <property type="evidence" value="ECO:0007669"/>
    <property type="project" value="UniProtKB-SubCell"/>
</dbReference>
<feature type="domain" description="ABC transmembrane type-1" evidence="11">
    <location>
        <begin position="964"/>
        <end position="1295"/>
    </location>
</feature>
<feature type="transmembrane region" description="Helical" evidence="9">
    <location>
        <begin position="195"/>
        <end position="216"/>
    </location>
</feature>
<dbReference type="EMBL" id="CAVNYO010000052">
    <property type="protein sequence ID" value="CAK5264310.1"/>
    <property type="molecule type" value="Genomic_DNA"/>
</dbReference>
<dbReference type="Gene3D" id="3.40.50.300">
    <property type="entry name" value="P-loop containing nucleotide triphosphate hydrolases"/>
    <property type="match status" value="2"/>
</dbReference>
<dbReference type="CDD" id="cd18604">
    <property type="entry name" value="ABC_6TM_VMR1_D2_like"/>
    <property type="match status" value="1"/>
</dbReference>
<feature type="transmembrane region" description="Helical" evidence="9">
    <location>
        <begin position="1033"/>
        <end position="1056"/>
    </location>
</feature>
<keyword evidence="3 9" id="KW-0812">Transmembrane</keyword>
<dbReference type="PANTHER" id="PTHR24223:SF415">
    <property type="entry name" value="FI20190P1"/>
    <property type="match status" value="1"/>
</dbReference>
<dbReference type="GO" id="GO:0005524">
    <property type="term" value="F:ATP binding"/>
    <property type="evidence" value="ECO:0007669"/>
    <property type="project" value="UniProtKB-KW"/>
</dbReference>
<dbReference type="InterPro" id="IPR003593">
    <property type="entry name" value="AAA+_ATPase"/>
</dbReference>
<feature type="domain" description="ABC transporter" evidence="10">
    <location>
        <begin position="666"/>
        <end position="904"/>
    </location>
</feature>
<dbReference type="InterPro" id="IPR017871">
    <property type="entry name" value="ABC_transporter-like_CS"/>
</dbReference>
<dbReference type="InterPro" id="IPR050173">
    <property type="entry name" value="ABC_transporter_C-like"/>
</dbReference>
<dbReference type="FunFam" id="3.40.50.300:FF:001354">
    <property type="entry name" value="ATP-binding cassette (ABC) transporter, putative"/>
    <property type="match status" value="1"/>
</dbReference>
<evidence type="ECO:0000256" key="8">
    <source>
        <dbReference type="SAM" id="MobiDB-lite"/>
    </source>
</evidence>
<keyword evidence="2" id="KW-0813">Transport</keyword>
<dbReference type="Pfam" id="PF00664">
    <property type="entry name" value="ABC_membrane"/>
    <property type="match status" value="2"/>
</dbReference>
<feature type="transmembrane region" description="Helical" evidence="9">
    <location>
        <begin position="546"/>
        <end position="570"/>
    </location>
</feature>
<feature type="transmembrane region" description="Helical" evidence="9">
    <location>
        <begin position="164"/>
        <end position="183"/>
    </location>
</feature>
<dbReference type="PROSITE" id="PS50893">
    <property type="entry name" value="ABC_TRANSPORTER_2"/>
    <property type="match status" value="2"/>
</dbReference>
<dbReference type="SUPFAM" id="SSF52540">
    <property type="entry name" value="P-loop containing nucleoside triphosphate hydrolases"/>
    <property type="match status" value="2"/>
</dbReference>
<dbReference type="InterPro" id="IPR036640">
    <property type="entry name" value="ABC1_TM_sf"/>
</dbReference>
<evidence type="ECO:0000259" key="11">
    <source>
        <dbReference type="PROSITE" id="PS50929"/>
    </source>
</evidence>
<dbReference type="GO" id="GO:0016887">
    <property type="term" value="F:ATP hydrolysis activity"/>
    <property type="evidence" value="ECO:0007669"/>
    <property type="project" value="InterPro"/>
</dbReference>
<feature type="domain" description="ABC transporter" evidence="10">
    <location>
        <begin position="1336"/>
        <end position="1582"/>
    </location>
</feature>
<feature type="region of interest" description="Disordered" evidence="8">
    <location>
        <begin position="908"/>
        <end position="938"/>
    </location>
</feature>
<feature type="transmembrane region" description="Helical" evidence="9">
    <location>
        <begin position="20"/>
        <end position="38"/>
    </location>
</feature>
<feature type="compositionally biased region" description="Low complexity" evidence="8">
    <location>
        <begin position="917"/>
        <end position="926"/>
    </location>
</feature>
<evidence type="ECO:0000256" key="6">
    <source>
        <dbReference type="ARBA" id="ARBA00022989"/>
    </source>
</evidence>
<accession>A0AAD2Q129</accession>